<gene>
    <name evidence="2" type="ORF">J7I42_07395</name>
</gene>
<dbReference type="Proteomes" id="UP000677244">
    <property type="component" value="Unassembled WGS sequence"/>
</dbReference>
<reference evidence="2 3" key="1">
    <citation type="submission" date="2021-03" db="EMBL/GenBank/DDBJ databases">
        <title>Assistant Professor.</title>
        <authorList>
            <person name="Huq M.A."/>
        </authorList>
    </citation>
    <scope>NUCLEOTIDE SEQUENCE [LARGE SCALE GENOMIC DNA]</scope>
    <source>
        <strain evidence="2 3">MAH-29</strain>
    </source>
</reference>
<name>A0ABS3YQ91_9BACT</name>
<evidence type="ECO:0008006" key="4">
    <source>
        <dbReference type="Google" id="ProtNLM"/>
    </source>
</evidence>
<feature type="chain" id="PRO_5046152764" description="Outer membrane protein beta-barrel domain-containing protein" evidence="1">
    <location>
        <begin position="21"/>
        <end position="363"/>
    </location>
</feature>
<organism evidence="2 3">
    <name type="scientific">Niastella soli</name>
    <dbReference type="NCBI Taxonomy" id="2821487"/>
    <lineage>
        <taxon>Bacteria</taxon>
        <taxon>Pseudomonadati</taxon>
        <taxon>Bacteroidota</taxon>
        <taxon>Chitinophagia</taxon>
        <taxon>Chitinophagales</taxon>
        <taxon>Chitinophagaceae</taxon>
        <taxon>Niastella</taxon>
    </lineage>
</organism>
<accession>A0ABS3YQ91</accession>
<evidence type="ECO:0000313" key="3">
    <source>
        <dbReference type="Proteomes" id="UP000677244"/>
    </source>
</evidence>
<evidence type="ECO:0000256" key="1">
    <source>
        <dbReference type="SAM" id="SignalP"/>
    </source>
</evidence>
<keyword evidence="3" id="KW-1185">Reference proteome</keyword>
<proteinExistence type="predicted"/>
<comment type="caution">
    <text evidence="2">The sequence shown here is derived from an EMBL/GenBank/DDBJ whole genome shotgun (WGS) entry which is preliminary data.</text>
</comment>
<feature type="signal peptide" evidence="1">
    <location>
        <begin position="1"/>
        <end position="20"/>
    </location>
</feature>
<protein>
    <recommendedName>
        <fullName evidence="4">Outer membrane protein beta-barrel domain-containing protein</fullName>
    </recommendedName>
</protein>
<evidence type="ECO:0000313" key="2">
    <source>
        <dbReference type="EMBL" id="MBO9200086.1"/>
    </source>
</evidence>
<dbReference type="EMBL" id="JAGHKO010000001">
    <property type="protein sequence ID" value="MBO9200086.1"/>
    <property type="molecule type" value="Genomic_DNA"/>
</dbReference>
<dbReference type="RefSeq" id="WP_209138143.1">
    <property type="nucleotide sequence ID" value="NZ_JAGHKO010000001.1"/>
</dbReference>
<keyword evidence="1" id="KW-0732">Signal</keyword>
<sequence>MKKLAILSILYLLLTHQAQSQGCVAIRSTGGFCTRDQAANHDSTKWMLSVSNRYFKSFRHFVGTEEQKQRLEQGTEVINHSYTLDLTLFRNLKNGWSIGLDVPVISNARSSLYEHGGNGAKNARHSTHSFGIGDIRIAVYKWLIDQSTMPKGNIQVGLGLKLPTGDYRYQDFFIKNDTTKVLGPVDQSIQLGDGGTGFTTEINAFYNFNEHFGVYGNFFYLINPREQNGVSTARGGTTVSADAINYGTSVMSVPDQMMVRAGASVTFDKFTFSAGVRDECQPSKDLIGGSSGFRRPGYIISIEPGVNYQFKKATVYAYVPFAVKRNRTQSNADKLKTEATGVHAQGDAAFADYLVNIGCSFKF</sequence>